<organism evidence="1 2">
    <name type="scientific">Candidatus Accumulibacter cognatus</name>
    <dbReference type="NCBI Taxonomy" id="2954383"/>
    <lineage>
        <taxon>Bacteria</taxon>
        <taxon>Pseudomonadati</taxon>
        <taxon>Pseudomonadota</taxon>
        <taxon>Betaproteobacteria</taxon>
        <taxon>Candidatus Accumulibacter</taxon>
    </lineage>
</organism>
<evidence type="ECO:0000313" key="1">
    <source>
        <dbReference type="EMBL" id="QLH51843.1"/>
    </source>
</evidence>
<dbReference type="Pfam" id="PF12694">
    <property type="entry name" value="cpYpsA"/>
    <property type="match status" value="1"/>
</dbReference>
<name>A0A7D5SV14_9PROT</name>
<reference evidence="1 2" key="1">
    <citation type="journal article" date="2019" name="Microbiome">
        <title>Annotated bacterial chromosomes from frame-shift-corrected long-read metagenomic data.</title>
        <authorList>
            <person name="Arumugam K."/>
            <person name="Bagci C."/>
            <person name="Bessarab I."/>
            <person name="Beier S."/>
            <person name="Buchfink B."/>
            <person name="Gorska A."/>
            <person name="Qiu G."/>
            <person name="Huson D.H."/>
            <person name="Williams R.B.H."/>
        </authorList>
    </citation>
    <scope>NUCLEOTIDE SEQUENCE [LARGE SCALE GENOMIC DNA]</scope>
    <source>
        <strain evidence="1">SSA1</strain>
    </source>
</reference>
<dbReference type="SUPFAM" id="SSF102405">
    <property type="entry name" value="MCP/YpsA-like"/>
    <property type="match status" value="1"/>
</dbReference>
<evidence type="ECO:0000313" key="2">
    <source>
        <dbReference type="Proteomes" id="UP000509684"/>
    </source>
</evidence>
<dbReference type="AlphaFoldDB" id="A0A7D5SV14"/>
<accession>A0A7D5SV14</accession>
<gene>
    <name evidence="1" type="ORF">HWD57_20135</name>
</gene>
<dbReference type="KEGG" id="acog:HWD57_20135"/>
<dbReference type="Gene3D" id="3.40.50.450">
    <property type="match status" value="1"/>
</dbReference>
<proteinExistence type="predicted"/>
<dbReference type="Proteomes" id="UP000509684">
    <property type="component" value="Chromosome"/>
</dbReference>
<dbReference type="EMBL" id="CP058708">
    <property type="protein sequence ID" value="QLH51843.1"/>
    <property type="molecule type" value="Genomic_DNA"/>
</dbReference>
<protein>
    <submittedName>
        <fullName evidence="1">Molybdenum carrier protein</fullName>
    </submittedName>
</protein>
<dbReference type="InterPro" id="IPR024755">
    <property type="entry name" value="cpYpsA"/>
</dbReference>
<sequence>MIRKIVSGGQTGADRAALDVALDLGITCGGWVPKGRLAEDGEIPVDYPNLVEAEDAEPNTRTALNIRDSDATLILSQGELHGGSMFTASTAIRLGKPHLHVDLARLSVPDAVREITRWLALTRPATLNVAGPRASNDPLIYSKTKRVLEALLLYDD</sequence>